<name>A0A1S3JC07_LINAN</name>
<evidence type="ECO:0000259" key="4">
    <source>
        <dbReference type="PROSITE" id="PS50089"/>
    </source>
</evidence>
<dbReference type="InterPro" id="IPR001841">
    <property type="entry name" value="Znf_RING"/>
</dbReference>
<dbReference type="PANTHER" id="PTHR13206">
    <property type="entry name" value="UBIQUITIN LIGASE PROTEIN PHF9 FANCONI ANEMIA GROUP L PROTEIN"/>
    <property type="match status" value="1"/>
</dbReference>
<dbReference type="AlphaFoldDB" id="A0A1S3JC07"/>
<dbReference type="KEGG" id="lak:106171898"/>
<dbReference type="SUPFAM" id="SSF57850">
    <property type="entry name" value="RING/U-box"/>
    <property type="match status" value="1"/>
</dbReference>
<dbReference type="InterPro" id="IPR026850">
    <property type="entry name" value="FANCL_C"/>
</dbReference>
<organism evidence="5 6">
    <name type="scientific">Lingula anatina</name>
    <name type="common">Brachiopod</name>
    <name type="synonym">Lingula unguis</name>
    <dbReference type="NCBI Taxonomy" id="7574"/>
    <lineage>
        <taxon>Eukaryota</taxon>
        <taxon>Metazoa</taxon>
        <taxon>Spiralia</taxon>
        <taxon>Lophotrochozoa</taxon>
        <taxon>Brachiopoda</taxon>
        <taxon>Linguliformea</taxon>
        <taxon>Lingulata</taxon>
        <taxon>Lingulida</taxon>
        <taxon>Linguloidea</taxon>
        <taxon>Lingulidae</taxon>
        <taxon>Lingula</taxon>
    </lineage>
</organism>
<dbReference type="InterPro" id="IPR026848">
    <property type="entry name" value="Fancl"/>
</dbReference>
<keyword evidence="1 3" id="KW-0863">Zinc-finger</keyword>
<sequence length="364" mass="41937">MSLMQSDDNFYLIPQNNERTCFEGFINVHGQEHQFQISLPPGGTFSQASVQCDLSLQQMLQGYEAVIEKRLQQSQDLATFLLELKTIAESQAQKMHLIMLPPPSYYKQLLTEIEELDWKNVSYVDTSLQQLHLRAMDQGGREHILKIHISSEHPVERPICTVDLPIPFNISWSSQTGMLQFLYKQFQNMLETLQDFWNQLDEIDSKTWILEPENPIRGASKRRIALGNNSSVQIQVDPKNPRLPPECKLLGADHVINPLNSRIGEWNPEDSILNNLERVLNVQFPSPANSKKEDFNMECGICYAYRLEMEIPDKACDDQRCGQPFHQTCLYEWLRALPSSRQSFNTIFGECPYCNKPITVKMPS</sequence>
<dbReference type="GO" id="GO:0043240">
    <property type="term" value="C:Fanconi anaemia nuclear complex"/>
    <property type="evidence" value="ECO:0007669"/>
    <property type="project" value="InterPro"/>
</dbReference>
<dbReference type="PANTHER" id="PTHR13206:SF0">
    <property type="entry name" value="E3 UBIQUITIN-PROTEIN LIGASE FANCL"/>
    <property type="match status" value="1"/>
</dbReference>
<dbReference type="InterPro" id="IPR044037">
    <property type="entry name" value="FANCL_d3"/>
</dbReference>
<evidence type="ECO:0000256" key="2">
    <source>
        <dbReference type="ARBA" id="ARBA00022833"/>
    </source>
</evidence>
<dbReference type="OrthoDB" id="10263265at2759"/>
<dbReference type="CDD" id="cd16490">
    <property type="entry name" value="RING-CH-C4HC3_FANCL"/>
    <property type="match status" value="1"/>
</dbReference>
<proteinExistence type="predicted"/>
<dbReference type="InterPro" id="IPR013083">
    <property type="entry name" value="Znf_RING/FYVE/PHD"/>
</dbReference>
<dbReference type="Gene3D" id="3.30.40.10">
    <property type="entry name" value="Zinc/RING finger domain, C3HC4 (zinc finger)"/>
    <property type="match status" value="1"/>
</dbReference>
<dbReference type="CDD" id="cd23832">
    <property type="entry name" value="DRWD-C_FANCL"/>
    <property type="match status" value="1"/>
</dbReference>
<dbReference type="Pfam" id="PF18891">
    <property type="entry name" value="FANCL_d3"/>
    <property type="match status" value="1"/>
</dbReference>
<keyword evidence="2" id="KW-0862">Zinc</keyword>
<dbReference type="STRING" id="7574.A0A1S3JC07"/>
<keyword evidence="1 3" id="KW-0479">Metal-binding</keyword>
<dbReference type="Pfam" id="PF09765">
    <property type="entry name" value="FANCL_d1"/>
    <property type="match status" value="1"/>
</dbReference>
<evidence type="ECO:0000256" key="1">
    <source>
        <dbReference type="ARBA" id="ARBA00022771"/>
    </source>
</evidence>
<accession>A0A1S3JC07</accession>
<evidence type="ECO:0000256" key="3">
    <source>
        <dbReference type="PROSITE-ProRule" id="PRU00175"/>
    </source>
</evidence>
<protein>
    <submittedName>
        <fullName evidence="6">E3 ubiquitin-protein ligase FANCL</fullName>
    </submittedName>
</protein>
<dbReference type="FunFam" id="3.30.40.10:FF:000221">
    <property type="entry name" value="E3 ubiquitin-protein ligase FANCL isoform X2"/>
    <property type="match status" value="1"/>
</dbReference>
<dbReference type="InParanoid" id="A0A1S3JC07"/>
<dbReference type="InterPro" id="IPR016135">
    <property type="entry name" value="UBQ-conjugating_enzyme/RWD"/>
</dbReference>
<dbReference type="GeneID" id="106171898"/>
<dbReference type="RefSeq" id="XP_013407858.1">
    <property type="nucleotide sequence ID" value="XM_013552404.2"/>
</dbReference>
<reference evidence="6" key="1">
    <citation type="submission" date="2025-08" db="UniProtKB">
        <authorList>
            <consortium name="RefSeq"/>
        </authorList>
    </citation>
    <scope>IDENTIFICATION</scope>
    <source>
        <tissue evidence="6">Gonads</tissue>
    </source>
</reference>
<dbReference type="GO" id="GO:0036297">
    <property type="term" value="P:interstrand cross-link repair"/>
    <property type="evidence" value="ECO:0007669"/>
    <property type="project" value="InterPro"/>
</dbReference>
<dbReference type="InterPro" id="IPR043003">
    <property type="entry name" value="FANCL_d3_sf"/>
</dbReference>
<dbReference type="Gene3D" id="3.10.110.20">
    <property type="entry name" value="RWD domain-like"/>
    <property type="match status" value="1"/>
</dbReference>
<dbReference type="Pfam" id="PF18890">
    <property type="entry name" value="FANCL_d2"/>
    <property type="match status" value="1"/>
</dbReference>
<keyword evidence="5" id="KW-1185">Reference proteome</keyword>
<dbReference type="Gene3D" id="3.10.110.10">
    <property type="entry name" value="Ubiquitin Conjugating Enzyme"/>
    <property type="match status" value="1"/>
</dbReference>
<dbReference type="GO" id="GO:0061630">
    <property type="term" value="F:ubiquitin protein ligase activity"/>
    <property type="evidence" value="ECO:0007669"/>
    <property type="project" value="TreeGrafter"/>
</dbReference>
<gene>
    <name evidence="6" type="primary">LOC106171898</name>
</gene>
<dbReference type="CDD" id="cd23786">
    <property type="entry name" value="ELF_FANCL"/>
    <property type="match status" value="1"/>
</dbReference>
<dbReference type="GO" id="GO:0006513">
    <property type="term" value="P:protein monoubiquitination"/>
    <property type="evidence" value="ECO:0007669"/>
    <property type="project" value="TreeGrafter"/>
</dbReference>
<dbReference type="GO" id="GO:0008270">
    <property type="term" value="F:zinc ion binding"/>
    <property type="evidence" value="ECO:0007669"/>
    <property type="project" value="UniProtKB-KW"/>
</dbReference>
<dbReference type="InterPro" id="IPR019162">
    <property type="entry name" value="FancL_WD-rpt_cont_dom"/>
</dbReference>
<dbReference type="FunCoup" id="A0A1S3JC07">
    <property type="interactions" value="659"/>
</dbReference>
<dbReference type="Proteomes" id="UP000085678">
    <property type="component" value="Unplaced"/>
</dbReference>
<dbReference type="Pfam" id="PF11793">
    <property type="entry name" value="FANCL_C"/>
    <property type="match status" value="1"/>
</dbReference>
<dbReference type="InterPro" id="IPR043898">
    <property type="entry name" value="FANCL_d2"/>
</dbReference>
<feature type="domain" description="RING-type" evidence="4">
    <location>
        <begin position="299"/>
        <end position="355"/>
    </location>
</feature>
<dbReference type="SMART" id="SM01197">
    <property type="entry name" value="FANCL_C"/>
    <property type="match status" value="1"/>
</dbReference>
<dbReference type="PROSITE" id="PS50089">
    <property type="entry name" value="ZF_RING_2"/>
    <property type="match status" value="1"/>
</dbReference>
<evidence type="ECO:0000313" key="5">
    <source>
        <dbReference type="Proteomes" id="UP000085678"/>
    </source>
</evidence>
<dbReference type="CDD" id="cd23831">
    <property type="entry name" value="DRWD-N_FANCL"/>
    <property type="match status" value="1"/>
</dbReference>
<evidence type="ECO:0000313" key="6">
    <source>
        <dbReference type="RefSeq" id="XP_013407858.1"/>
    </source>
</evidence>